<dbReference type="EMBL" id="BAABUJ010000022">
    <property type="protein sequence ID" value="GAA5802209.1"/>
    <property type="molecule type" value="Genomic_DNA"/>
</dbReference>
<comment type="caution">
    <text evidence="2">The sequence shown here is derived from an EMBL/GenBank/DDBJ whole genome shotgun (WGS) entry which is preliminary data.</text>
</comment>
<sequence length="396" mass="45525">MSLDYKAPFAGKNKYLKFFCDNPAIDSKSIPRNITKHIDQLLNQKGKQNVTPSTVVHEYNNSGDFINASSVTIDNKKIKKQKVLHEKKEDKKKEDKKKENEKKEDESWLTILEDCETKYLHKYSPERNGVLRKAPKLDSLDAEVPNDLAEKVKTIINVIQKKKPSVTHSEAVYNDLFVFRLMRVLLDEFDNHEMSPFFLPGEEELVAMTTQIKTLKVKVDHRLMYKADGIVRNKNDLELMLLETAGAFKKNDPGKIAFDNSKGMFALQAMLKTIADKYTFATGDSFKLWQMKYSKYGLYEYVRIAKAVVSEEKKDEEACINSVNQFMLKMKECLNETLSTIKLLEEEHDVRKQESESDDNTCGVYLSDVICPKIFKISYGKHSKGFAKVITLSPDQ</sequence>
<protein>
    <submittedName>
        <fullName evidence="2">Uncharacterized protein</fullName>
    </submittedName>
</protein>
<proteinExistence type="predicted"/>
<accession>A0ABP9Y5E9</accession>
<evidence type="ECO:0000313" key="3">
    <source>
        <dbReference type="Proteomes" id="UP001476247"/>
    </source>
</evidence>
<feature type="region of interest" description="Disordered" evidence="1">
    <location>
        <begin position="83"/>
        <end position="103"/>
    </location>
</feature>
<organism evidence="2 3">
    <name type="scientific">Helicostylum pulchrum</name>
    <dbReference type="NCBI Taxonomy" id="562976"/>
    <lineage>
        <taxon>Eukaryota</taxon>
        <taxon>Fungi</taxon>
        <taxon>Fungi incertae sedis</taxon>
        <taxon>Mucoromycota</taxon>
        <taxon>Mucoromycotina</taxon>
        <taxon>Mucoromycetes</taxon>
        <taxon>Mucorales</taxon>
        <taxon>Mucorineae</taxon>
        <taxon>Mucoraceae</taxon>
        <taxon>Helicostylum</taxon>
    </lineage>
</organism>
<name>A0ABP9Y5E9_9FUNG</name>
<evidence type="ECO:0000256" key="1">
    <source>
        <dbReference type="SAM" id="MobiDB-lite"/>
    </source>
</evidence>
<reference evidence="2 3" key="1">
    <citation type="submission" date="2024-04" db="EMBL/GenBank/DDBJ databases">
        <title>genome sequences of Mucor flavus KT1a and Helicostylum pulchrum KT1b strains isolation_sourced from the surface of a dry-aged beef.</title>
        <authorList>
            <person name="Toyotome T."/>
            <person name="Hosono M."/>
            <person name="Torimaru M."/>
            <person name="Fukuda K."/>
            <person name="Mikami N."/>
        </authorList>
    </citation>
    <scope>NUCLEOTIDE SEQUENCE [LARGE SCALE GENOMIC DNA]</scope>
    <source>
        <strain evidence="2 3">KT1b</strain>
    </source>
</reference>
<gene>
    <name evidence="2" type="ORF">HPULCUR_007672</name>
</gene>
<evidence type="ECO:0000313" key="2">
    <source>
        <dbReference type="EMBL" id="GAA5802209.1"/>
    </source>
</evidence>
<dbReference type="Proteomes" id="UP001476247">
    <property type="component" value="Unassembled WGS sequence"/>
</dbReference>
<keyword evidence="3" id="KW-1185">Reference proteome</keyword>